<protein>
    <submittedName>
        <fullName evidence="1">Uncharacterized protein</fullName>
    </submittedName>
</protein>
<evidence type="ECO:0000313" key="2">
    <source>
        <dbReference type="Proteomes" id="UP001156614"/>
    </source>
</evidence>
<reference evidence="2" key="1">
    <citation type="journal article" date="2019" name="Int. J. Syst. Evol. Microbiol.">
        <title>The Global Catalogue of Microorganisms (GCM) 10K type strain sequencing project: providing services to taxonomists for standard genome sequencing and annotation.</title>
        <authorList>
            <consortium name="The Broad Institute Genomics Platform"/>
            <consortium name="The Broad Institute Genome Sequencing Center for Infectious Disease"/>
            <person name="Wu L."/>
            <person name="Ma J."/>
        </authorList>
    </citation>
    <scope>NUCLEOTIDE SEQUENCE [LARGE SCALE GENOMIC DNA]</scope>
    <source>
        <strain evidence="2">NBRC 3267</strain>
    </source>
</reference>
<proteinExistence type="predicted"/>
<sequence length="303" mass="33731">MLTMMQSFQDNPALKCSMLQKAQAFQASGDWNSRPVYWDGKGGSLVGGLLGSDDLDQWVEESGLPKWMALLLDMVAVILPSAEDAKAAQISLLEALPVGADLNACGNVVLVHFLKETETDIASLSENHPLRAALTDVMALHDAELAGKSPQPAEWRKARSEAIAATDQAVPDSPEAKFGAVIEAAAWNPRTSRSVVADTFRSWINARRDAAVQQKVGEQGLISFEETKKLLDRIHTEERKTRKDPKEFIHVFGILEERYPKEHKDMMDFHRIQHEEAIRQRQAAFQIIISTLQNSQDQVRCTC</sequence>
<name>A0AAV5N9N4_9PROT</name>
<evidence type="ECO:0000313" key="1">
    <source>
        <dbReference type="EMBL" id="GLQ61176.1"/>
    </source>
</evidence>
<dbReference type="Proteomes" id="UP001156614">
    <property type="component" value="Unassembled WGS sequence"/>
</dbReference>
<dbReference type="AlphaFoldDB" id="A0AAV5N9N4"/>
<dbReference type="EMBL" id="BSNU01000001">
    <property type="protein sequence ID" value="GLQ61176.1"/>
    <property type="molecule type" value="Genomic_DNA"/>
</dbReference>
<keyword evidence="2" id="KW-1185">Reference proteome</keyword>
<comment type="caution">
    <text evidence="1">The sequence shown here is derived from an EMBL/GenBank/DDBJ whole genome shotgun (WGS) entry which is preliminary data.</text>
</comment>
<accession>A0AAV5N9N4</accession>
<organism evidence="1 2">
    <name type="scientific">Gluconobacter cerinus</name>
    <dbReference type="NCBI Taxonomy" id="38307"/>
    <lineage>
        <taxon>Bacteria</taxon>
        <taxon>Pseudomonadati</taxon>
        <taxon>Pseudomonadota</taxon>
        <taxon>Alphaproteobacteria</taxon>
        <taxon>Acetobacterales</taxon>
        <taxon>Acetobacteraceae</taxon>
        <taxon>Gluconobacter</taxon>
    </lineage>
</organism>
<gene>
    <name evidence="1" type="ORF">GCM10007867_00210</name>
</gene>